<evidence type="ECO:0000313" key="2">
    <source>
        <dbReference type="EMBL" id="PFH38432.1"/>
    </source>
</evidence>
<dbReference type="Proteomes" id="UP000224006">
    <property type="component" value="Chromosome I"/>
</dbReference>
<gene>
    <name evidence="2" type="ORF">BESB_007740</name>
</gene>
<dbReference type="KEGG" id="bbes:BESB_007740"/>
<evidence type="ECO:0000256" key="1">
    <source>
        <dbReference type="SAM" id="MobiDB-lite"/>
    </source>
</evidence>
<feature type="region of interest" description="Disordered" evidence="1">
    <location>
        <begin position="153"/>
        <end position="183"/>
    </location>
</feature>
<dbReference type="GeneID" id="40305836"/>
<proteinExistence type="predicted"/>
<name>A0A2A9MQS0_BESBE</name>
<accession>A0A2A9MQS0</accession>
<feature type="compositionally biased region" description="Low complexity" evidence="1">
    <location>
        <begin position="95"/>
        <end position="123"/>
    </location>
</feature>
<dbReference type="AlphaFoldDB" id="A0A2A9MQS0"/>
<protein>
    <submittedName>
        <fullName evidence="2">Zinc finger, C3HC4 type (RING finger) domain-containing protein</fullName>
    </submittedName>
</protein>
<feature type="region of interest" description="Disordered" evidence="1">
    <location>
        <begin position="234"/>
        <end position="274"/>
    </location>
</feature>
<dbReference type="VEuPathDB" id="ToxoDB:BESB_007740"/>
<dbReference type="RefSeq" id="XP_029222441.1">
    <property type="nucleotide sequence ID" value="XM_029359528.1"/>
</dbReference>
<dbReference type="EMBL" id="NWUJ01000001">
    <property type="protein sequence ID" value="PFH38432.1"/>
    <property type="molecule type" value="Genomic_DNA"/>
</dbReference>
<comment type="caution">
    <text evidence="2">The sequence shown here is derived from an EMBL/GenBank/DDBJ whole genome shotgun (WGS) entry which is preliminary data.</text>
</comment>
<keyword evidence="3" id="KW-1185">Reference proteome</keyword>
<reference evidence="2 3" key="1">
    <citation type="submission" date="2017-09" db="EMBL/GenBank/DDBJ databases">
        <title>Genome sequencing of Besnoitia besnoiti strain Bb-Ger1.</title>
        <authorList>
            <person name="Schares G."/>
            <person name="Venepally P."/>
            <person name="Lorenzi H.A."/>
        </authorList>
    </citation>
    <scope>NUCLEOTIDE SEQUENCE [LARGE SCALE GENOMIC DNA]</scope>
    <source>
        <strain evidence="2 3">Bb-Ger1</strain>
    </source>
</reference>
<organism evidence="2 3">
    <name type="scientific">Besnoitia besnoiti</name>
    <name type="common">Apicomplexan protozoan</name>
    <dbReference type="NCBI Taxonomy" id="94643"/>
    <lineage>
        <taxon>Eukaryota</taxon>
        <taxon>Sar</taxon>
        <taxon>Alveolata</taxon>
        <taxon>Apicomplexa</taxon>
        <taxon>Conoidasida</taxon>
        <taxon>Coccidia</taxon>
        <taxon>Eucoccidiorida</taxon>
        <taxon>Eimeriorina</taxon>
        <taxon>Sarcocystidae</taxon>
        <taxon>Besnoitia</taxon>
    </lineage>
</organism>
<sequence length="315" mass="33850">MELLHFLPRRCLLRAVPSSPPTSALFFVSSSAVRCLHSSSARFLRRRHVSAVRSEAPREPSSRSSASSSPIPPESSSPSFSARCNARVSDSHRTSTSPFSASSSSLASFSSSQPSPSEAACSPLSPDLASSGKDADDITKRLRQIWAGQRLHAAAPGSHALQTPRDDFPPYPPSLSSRPARLSREEDLLAFAPSSPSSRGASSFASSTSASGAFGVSADPHFSWEALTGEVWRESARGDQSRRREFPGRRVEPPKTDDLPSSGEPRRCRDPVARNEDEAAAFVVSGDTRNPRQRGVVVKIHHRRICGFIGECGDG</sequence>
<feature type="region of interest" description="Disordered" evidence="1">
    <location>
        <begin position="49"/>
        <end position="134"/>
    </location>
</feature>
<evidence type="ECO:0000313" key="3">
    <source>
        <dbReference type="Proteomes" id="UP000224006"/>
    </source>
</evidence>